<accession>A0A9N8V312</accession>
<name>A0A9N8V312_9GLOM</name>
<dbReference type="Proteomes" id="UP000789570">
    <property type="component" value="Unassembled WGS sequence"/>
</dbReference>
<protein>
    <submittedName>
        <fullName evidence="1">7992_t:CDS:1</fullName>
    </submittedName>
</protein>
<dbReference type="SUPFAM" id="SSF50729">
    <property type="entry name" value="PH domain-like"/>
    <property type="match status" value="1"/>
</dbReference>
<comment type="caution">
    <text evidence="1">The sequence shown here is derived from an EMBL/GenBank/DDBJ whole genome shotgun (WGS) entry which is preliminary data.</text>
</comment>
<proteinExistence type="predicted"/>
<sequence>MYINSLETRYKEHERSPIPLEGESYFYRHQPVKFRVEVEGTPKKQYSETGKIFLTDKRLMFIAQIPSSIDGNFETFHVMLDDVNSSIISSHRIFKRNTFTVRITLRNGEVFIMSLGYQRKDLEAKKIFRDYYGMLLVRKGQSCVM</sequence>
<reference evidence="1" key="1">
    <citation type="submission" date="2021-06" db="EMBL/GenBank/DDBJ databases">
        <authorList>
            <person name="Kallberg Y."/>
            <person name="Tangrot J."/>
            <person name="Rosling A."/>
        </authorList>
    </citation>
    <scope>NUCLEOTIDE SEQUENCE</scope>
    <source>
        <strain evidence="1">UK204</strain>
    </source>
</reference>
<evidence type="ECO:0000313" key="1">
    <source>
        <dbReference type="EMBL" id="CAG8437879.1"/>
    </source>
</evidence>
<dbReference type="EMBL" id="CAJVPQ010000023">
    <property type="protein sequence ID" value="CAG8437879.1"/>
    <property type="molecule type" value="Genomic_DNA"/>
</dbReference>
<gene>
    <name evidence="1" type="ORF">FCALED_LOCUS279</name>
</gene>
<keyword evidence="2" id="KW-1185">Reference proteome</keyword>
<evidence type="ECO:0000313" key="2">
    <source>
        <dbReference type="Proteomes" id="UP000789570"/>
    </source>
</evidence>
<dbReference type="OrthoDB" id="1259151at2759"/>
<organism evidence="1 2">
    <name type="scientific">Funneliformis caledonium</name>
    <dbReference type="NCBI Taxonomy" id="1117310"/>
    <lineage>
        <taxon>Eukaryota</taxon>
        <taxon>Fungi</taxon>
        <taxon>Fungi incertae sedis</taxon>
        <taxon>Mucoromycota</taxon>
        <taxon>Glomeromycotina</taxon>
        <taxon>Glomeromycetes</taxon>
        <taxon>Glomerales</taxon>
        <taxon>Glomeraceae</taxon>
        <taxon>Funneliformis</taxon>
    </lineage>
</organism>
<dbReference type="AlphaFoldDB" id="A0A9N8V312"/>